<organism evidence="2 3">
    <name type="scientific">Candidatus Zambryskibacteria bacterium CG11_big_fil_rev_8_21_14_0_20_40_24</name>
    <dbReference type="NCBI Taxonomy" id="1975116"/>
    <lineage>
        <taxon>Bacteria</taxon>
        <taxon>Candidatus Zambryskiibacteriota</taxon>
    </lineage>
</organism>
<feature type="region of interest" description="Disordered" evidence="1">
    <location>
        <begin position="71"/>
        <end position="94"/>
    </location>
</feature>
<feature type="non-terminal residue" evidence="2">
    <location>
        <position position="1"/>
    </location>
</feature>
<dbReference type="EMBL" id="PCVC01000021">
    <property type="protein sequence ID" value="PIQ67071.1"/>
    <property type="molecule type" value="Genomic_DNA"/>
</dbReference>
<sequence>TGSGAATATTAYLFDGSTLIGSGAINSTTGFAVMDDTDYIIPRDTTRSLAVKVDIRDANGVAATFVAVATSGSPKTENSEGSTITPTGSATSEGVTIRNVGPEFTLLSKSITKGTTPETGNTSTSTAQGTFTVRVKAVGGDIMFGTVASGSPMFGSSTTFFKAYQGGSASTLLVSSSTSFTTPSGSSVVTTGLTNSFTLQEGNQVDIPVSFLFEGKTTAGVNITTTSYAIGLEQINWVGPSGADSSTFMAGETTWRTSEIAMP</sequence>
<dbReference type="Proteomes" id="UP000229834">
    <property type="component" value="Unassembled WGS sequence"/>
</dbReference>
<gene>
    <name evidence="2" type="ORF">COV95_00720</name>
</gene>
<evidence type="ECO:0000313" key="2">
    <source>
        <dbReference type="EMBL" id="PIQ67071.1"/>
    </source>
</evidence>
<protein>
    <submittedName>
        <fullName evidence="2">Uncharacterized protein</fullName>
    </submittedName>
</protein>
<accession>A0A2H0K738</accession>
<evidence type="ECO:0000313" key="3">
    <source>
        <dbReference type="Proteomes" id="UP000229834"/>
    </source>
</evidence>
<proteinExistence type="predicted"/>
<name>A0A2H0K738_9BACT</name>
<evidence type="ECO:0000256" key="1">
    <source>
        <dbReference type="SAM" id="MobiDB-lite"/>
    </source>
</evidence>
<feature type="non-terminal residue" evidence="2">
    <location>
        <position position="263"/>
    </location>
</feature>
<comment type="caution">
    <text evidence="2">The sequence shown here is derived from an EMBL/GenBank/DDBJ whole genome shotgun (WGS) entry which is preliminary data.</text>
</comment>
<reference evidence="2 3" key="1">
    <citation type="submission" date="2017-09" db="EMBL/GenBank/DDBJ databases">
        <title>Depth-based differentiation of microbial function through sediment-hosted aquifers and enrichment of novel symbionts in the deep terrestrial subsurface.</title>
        <authorList>
            <person name="Probst A.J."/>
            <person name="Ladd B."/>
            <person name="Jarett J.K."/>
            <person name="Geller-Mcgrath D.E."/>
            <person name="Sieber C.M."/>
            <person name="Emerson J.B."/>
            <person name="Anantharaman K."/>
            <person name="Thomas B.C."/>
            <person name="Malmstrom R."/>
            <person name="Stieglmeier M."/>
            <person name="Klingl A."/>
            <person name="Woyke T."/>
            <person name="Ryan C.M."/>
            <person name="Banfield J.F."/>
        </authorList>
    </citation>
    <scope>NUCLEOTIDE SEQUENCE [LARGE SCALE GENOMIC DNA]</scope>
    <source>
        <strain evidence="2">CG11_big_fil_rev_8_21_14_0_20_40_24</strain>
    </source>
</reference>
<dbReference type="AlphaFoldDB" id="A0A2H0K738"/>